<comment type="caution">
    <text evidence="5">The sequence shown here is derived from an EMBL/GenBank/DDBJ whole genome shotgun (WGS) entry which is preliminary data.</text>
</comment>
<dbReference type="Gene3D" id="3.90.780.10">
    <property type="entry name" value="5'-Nucleotidase, C-terminal domain"/>
    <property type="match status" value="1"/>
</dbReference>
<evidence type="ECO:0000313" key="5">
    <source>
        <dbReference type="EMBL" id="SHF42462.1"/>
    </source>
</evidence>
<dbReference type="SUPFAM" id="SSF56300">
    <property type="entry name" value="Metallo-dependent phosphatases"/>
    <property type="match status" value="1"/>
</dbReference>
<dbReference type="InterPro" id="IPR004843">
    <property type="entry name" value="Calcineurin-like_PHP"/>
</dbReference>
<dbReference type="EMBL" id="FQUB01000039">
    <property type="protein sequence ID" value="SHF42462.1"/>
    <property type="molecule type" value="Genomic_DNA"/>
</dbReference>
<dbReference type="InterPro" id="IPR006179">
    <property type="entry name" value="5_nucleotidase/apyrase"/>
</dbReference>
<dbReference type="PIRSF" id="PIRSF036361">
    <property type="entry name" value="YunD"/>
    <property type="match status" value="1"/>
</dbReference>
<dbReference type="AlphaFoldDB" id="A0A8B4BX87"/>
<protein>
    <submittedName>
        <fullName evidence="5">2',3'-cyclic-nucleotide 2'-phosphodiesterase/5'-or 3'-nucleotidase, 5'-nucleotidase family</fullName>
    </submittedName>
</protein>
<dbReference type="PRINTS" id="PR01607">
    <property type="entry name" value="APYRASEFAMLY"/>
</dbReference>
<dbReference type="GO" id="GO:0030288">
    <property type="term" value="C:outer membrane-bounded periplasmic space"/>
    <property type="evidence" value="ECO:0007669"/>
    <property type="project" value="TreeGrafter"/>
</dbReference>
<keyword evidence="2" id="KW-0378">Hydrolase</keyword>
<keyword evidence="2" id="KW-0547">Nucleotide-binding</keyword>
<sequence length="474" mass="54570">MKRHDEITLITIRGPNMNEILHIYHTNDIHSHFENWPKIRHFLERKQVQHARQHEEMLLFDLGDHVDRWHPYTEGTMGKANVRLLNQLGYLAATIGNNEGITMPHEALDTLYGEAQFDVILANLYRENGKRPQWAAPRKLYMTKSGVKIGVTGVTAGFYKLYRLLGWQLSNPLEELGKQMDILKNEADILIVLSHLGIHDDRLIAKLYPEVDLVLGGHTHHVLAKGEMDGRTLLAAAGKYGYYIGHVKLEIDPAAKKIVYQSARALPTGNFQEPPGETAEIEHYYFEGKKLLNQKLVYLPEKLESDWFRENRLAGLLCDAVMEWCDADCAFLNAGLVLDSLEHGPVTKFDLHRILPHPINPCLVELTGEKLQEVLLSTLDPKWPHLELKGLGFRGKIMGRFIYRNIGFNHALQKIEVGGRPLEPDRIYRLGTIDMYTFGDFFPHIREAKIHYFMPEFLRDVMEWKLLKEYGQQD</sequence>
<evidence type="ECO:0000259" key="4">
    <source>
        <dbReference type="Pfam" id="PF02872"/>
    </source>
</evidence>
<dbReference type="GO" id="GO:0008253">
    <property type="term" value="F:5'-nucleotidase activity"/>
    <property type="evidence" value="ECO:0007669"/>
    <property type="project" value="TreeGrafter"/>
</dbReference>
<feature type="domain" description="5'-Nucleotidase C-terminal" evidence="4">
    <location>
        <begin position="305"/>
        <end position="435"/>
    </location>
</feature>
<evidence type="ECO:0000256" key="2">
    <source>
        <dbReference type="RuleBase" id="RU362119"/>
    </source>
</evidence>
<dbReference type="InterPro" id="IPR029052">
    <property type="entry name" value="Metallo-depent_PP-like"/>
</dbReference>
<dbReference type="InterPro" id="IPR008334">
    <property type="entry name" value="5'-Nucleotdase_C"/>
</dbReference>
<reference evidence="5 6" key="1">
    <citation type="submission" date="2016-11" db="EMBL/GenBank/DDBJ databases">
        <authorList>
            <person name="Varghese N."/>
            <person name="Submissions S."/>
        </authorList>
    </citation>
    <scope>NUCLEOTIDE SEQUENCE [LARGE SCALE GENOMIC DNA]</scope>
    <source>
        <strain evidence="5 6">DSM 1</strain>
    </source>
</reference>
<proteinExistence type="inferred from homology"/>
<dbReference type="Proteomes" id="UP000184029">
    <property type="component" value="Unassembled WGS sequence"/>
</dbReference>
<dbReference type="GO" id="GO:0009166">
    <property type="term" value="P:nucleotide catabolic process"/>
    <property type="evidence" value="ECO:0007669"/>
    <property type="project" value="InterPro"/>
</dbReference>
<dbReference type="GO" id="GO:0000166">
    <property type="term" value="F:nucleotide binding"/>
    <property type="evidence" value="ECO:0007669"/>
    <property type="project" value="UniProtKB-KW"/>
</dbReference>
<comment type="similarity">
    <text evidence="2">Belongs to the 5'-nucleotidase family.</text>
</comment>
<dbReference type="SUPFAM" id="SSF55816">
    <property type="entry name" value="5'-nucleotidase (syn. UDP-sugar hydrolase), C-terminal domain"/>
    <property type="match status" value="1"/>
</dbReference>
<dbReference type="Pfam" id="PF02872">
    <property type="entry name" value="5_nucleotid_C"/>
    <property type="match status" value="1"/>
</dbReference>
<dbReference type="GO" id="GO:0008768">
    <property type="term" value="F:UDP-sugar diphosphatase activity"/>
    <property type="evidence" value="ECO:0007669"/>
    <property type="project" value="TreeGrafter"/>
</dbReference>
<dbReference type="InterPro" id="IPR036907">
    <property type="entry name" value="5'-Nucleotdase_C_sf"/>
</dbReference>
<organism evidence="5 6">
    <name type="scientific">Heyndrickxia coagulans DSM 1 = ATCC 7050</name>
    <dbReference type="NCBI Taxonomy" id="1121088"/>
    <lineage>
        <taxon>Bacteria</taxon>
        <taxon>Bacillati</taxon>
        <taxon>Bacillota</taxon>
        <taxon>Bacilli</taxon>
        <taxon>Bacillales</taxon>
        <taxon>Bacillaceae</taxon>
        <taxon>Heyndrickxia</taxon>
    </lineage>
</organism>
<accession>A0A8B4BX87</accession>
<evidence type="ECO:0000256" key="1">
    <source>
        <dbReference type="ARBA" id="ARBA00022729"/>
    </source>
</evidence>
<feature type="domain" description="Calcineurin-like phosphoesterase" evidence="3">
    <location>
        <begin position="22"/>
        <end position="221"/>
    </location>
</feature>
<dbReference type="Gene3D" id="3.60.21.10">
    <property type="match status" value="1"/>
</dbReference>
<dbReference type="PANTHER" id="PTHR11575">
    <property type="entry name" value="5'-NUCLEOTIDASE-RELATED"/>
    <property type="match status" value="1"/>
</dbReference>
<dbReference type="CDD" id="cd00845">
    <property type="entry name" value="MPP_UshA_N_like"/>
    <property type="match status" value="1"/>
</dbReference>
<keyword evidence="1" id="KW-0732">Signal</keyword>
<name>A0A8B4BX87_HEYCO</name>
<evidence type="ECO:0000313" key="6">
    <source>
        <dbReference type="Proteomes" id="UP000184029"/>
    </source>
</evidence>
<dbReference type="PANTHER" id="PTHR11575:SF23">
    <property type="entry name" value="5-NUCLEOTIDASE FAMILY PROTEIN"/>
    <property type="match status" value="1"/>
</dbReference>
<gene>
    <name evidence="5" type="ORF">SAMN02745208_01989</name>
</gene>
<evidence type="ECO:0000259" key="3">
    <source>
        <dbReference type="Pfam" id="PF00149"/>
    </source>
</evidence>
<dbReference type="InterPro" id="IPR011240">
    <property type="entry name" value="Pesterase_YunD"/>
</dbReference>
<dbReference type="Pfam" id="PF00149">
    <property type="entry name" value="Metallophos"/>
    <property type="match status" value="1"/>
</dbReference>